<keyword evidence="2" id="KW-0238">DNA-binding</keyword>
<evidence type="ECO:0000256" key="3">
    <source>
        <dbReference type="ARBA" id="ARBA00023159"/>
    </source>
</evidence>
<dbReference type="PROSITE" id="PS01124">
    <property type="entry name" value="HTH_ARAC_FAMILY_2"/>
    <property type="match status" value="1"/>
</dbReference>
<dbReference type="Pfam" id="PF02311">
    <property type="entry name" value="AraC_binding"/>
    <property type="match status" value="1"/>
</dbReference>
<dbReference type="SUPFAM" id="SSF51215">
    <property type="entry name" value="Regulatory protein AraC"/>
    <property type="match status" value="1"/>
</dbReference>
<dbReference type="Gene3D" id="1.10.10.60">
    <property type="entry name" value="Homeodomain-like"/>
    <property type="match status" value="2"/>
</dbReference>
<evidence type="ECO:0000313" key="6">
    <source>
        <dbReference type="EMBL" id="NED97739.1"/>
    </source>
</evidence>
<reference evidence="6 7" key="1">
    <citation type="submission" date="2020-02" db="EMBL/GenBank/DDBJ databases">
        <authorList>
            <person name="Li X.-J."/>
            <person name="Feng X.-M."/>
        </authorList>
    </citation>
    <scope>NUCLEOTIDE SEQUENCE [LARGE SCALE GENOMIC DNA]</scope>
    <source>
        <strain evidence="6 7">CGMCC 4.7225</strain>
    </source>
</reference>
<dbReference type="EMBL" id="JAAGOB010000013">
    <property type="protein sequence ID" value="NED97739.1"/>
    <property type="molecule type" value="Genomic_DNA"/>
</dbReference>
<dbReference type="InterPro" id="IPR003313">
    <property type="entry name" value="AraC-bd"/>
</dbReference>
<dbReference type="InterPro" id="IPR050204">
    <property type="entry name" value="AraC_XylS_family_regulators"/>
</dbReference>
<dbReference type="AlphaFoldDB" id="A0A6N9YSF9"/>
<feature type="domain" description="HTH araC/xylS-type" evidence="5">
    <location>
        <begin position="172"/>
        <end position="258"/>
    </location>
</feature>
<dbReference type="Proteomes" id="UP000469185">
    <property type="component" value="Unassembled WGS sequence"/>
</dbReference>
<keyword evidence="4" id="KW-0804">Transcription</keyword>
<name>A0A6N9YSF9_9ACTN</name>
<dbReference type="InterPro" id="IPR009057">
    <property type="entry name" value="Homeodomain-like_sf"/>
</dbReference>
<gene>
    <name evidence="6" type="ORF">G1H11_20785</name>
</gene>
<dbReference type="InterPro" id="IPR020449">
    <property type="entry name" value="Tscrpt_reg_AraC-type_HTH"/>
</dbReference>
<sequence length="268" mass="29484">MRGATDDASLGRVFLSGAIPDGAGLGGTRVLGVYAFVYLVSGAGRYRDERGADHRLVGGSTITVFPGLKHDYGPSPGEPWTERYVLFDGALPRMLEERGILDRSRPVGRLVPVESWVPQMESITEPGAGGVRSALMELSRLQVLLSAARMSAERPGEHPSWFREACVLLRHEPALSLDRVAGAVGMSYHRFRKAFTMVAGEPPGRWRTRHRMDDAARMLQGGSTIRQIALELGFCDEYAFSRRFKEVFGVPPSTFRAELPKVRPAVSE</sequence>
<dbReference type="Pfam" id="PF12833">
    <property type="entry name" value="HTH_18"/>
    <property type="match status" value="1"/>
</dbReference>
<evidence type="ECO:0000256" key="4">
    <source>
        <dbReference type="ARBA" id="ARBA00023163"/>
    </source>
</evidence>
<dbReference type="InterPro" id="IPR037923">
    <property type="entry name" value="HTH-like"/>
</dbReference>
<evidence type="ECO:0000256" key="2">
    <source>
        <dbReference type="ARBA" id="ARBA00023125"/>
    </source>
</evidence>
<dbReference type="PANTHER" id="PTHR46796">
    <property type="entry name" value="HTH-TYPE TRANSCRIPTIONAL ACTIVATOR RHAS-RELATED"/>
    <property type="match status" value="1"/>
</dbReference>
<organism evidence="6 7">
    <name type="scientific">Phytoactinopolyspora alkaliphila</name>
    <dbReference type="NCBI Taxonomy" id="1783498"/>
    <lineage>
        <taxon>Bacteria</taxon>
        <taxon>Bacillati</taxon>
        <taxon>Actinomycetota</taxon>
        <taxon>Actinomycetes</taxon>
        <taxon>Jiangellales</taxon>
        <taxon>Jiangellaceae</taxon>
        <taxon>Phytoactinopolyspora</taxon>
    </lineage>
</organism>
<protein>
    <submittedName>
        <fullName evidence="6">AraC family transcriptional regulator</fullName>
    </submittedName>
</protein>
<dbReference type="GO" id="GO:0003700">
    <property type="term" value="F:DNA-binding transcription factor activity"/>
    <property type="evidence" value="ECO:0007669"/>
    <property type="project" value="InterPro"/>
</dbReference>
<dbReference type="InterPro" id="IPR018060">
    <property type="entry name" value="HTH_AraC"/>
</dbReference>
<dbReference type="GO" id="GO:0043565">
    <property type="term" value="F:sequence-specific DNA binding"/>
    <property type="evidence" value="ECO:0007669"/>
    <property type="project" value="InterPro"/>
</dbReference>
<dbReference type="PROSITE" id="PS00041">
    <property type="entry name" value="HTH_ARAC_FAMILY_1"/>
    <property type="match status" value="1"/>
</dbReference>
<dbReference type="RefSeq" id="WP_163820516.1">
    <property type="nucleotide sequence ID" value="NZ_JAAGOB010000013.1"/>
</dbReference>
<dbReference type="PRINTS" id="PR00032">
    <property type="entry name" value="HTHARAC"/>
</dbReference>
<evidence type="ECO:0000256" key="1">
    <source>
        <dbReference type="ARBA" id="ARBA00023015"/>
    </source>
</evidence>
<keyword evidence="7" id="KW-1185">Reference proteome</keyword>
<dbReference type="SUPFAM" id="SSF46689">
    <property type="entry name" value="Homeodomain-like"/>
    <property type="match status" value="2"/>
</dbReference>
<dbReference type="PANTHER" id="PTHR46796:SF2">
    <property type="entry name" value="TRANSCRIPTIONAL REGULATORY PROTEIN"/>
    <property type="match status" value="1"/>
</dbReference>
<proteinExistence type="predicted"/>
<evidence type="ECO:0000259" key="5">
    <source>
        <dbReference type="PROSITE" id="PS01124"/>
    </source>
</evidence>
<accession>A0A6N9YSF9</accession>
<evidence type="ECO:0000313" key="7">
    <source>
        <dbReference type="Proteomes" id="UP000469185"/>
    </source>
</evidence>
<keyword evidence="1" id="KW-0805">Transcription regulation</keyword>
<dbReference type="InterPro" id="IPR018062">
    <property type="entry name" value="HTH_AraC-typ_CS"/>
</dbReference>
<comment type="caution">
    <text evidence="6">The sequence shown here is derived from an EMBL/GenBank/DDBJ whole genome shotgun (WGS) entry which is preliminary data.</text>
</comment>
<keyword evidence="3" id="KW-0010">Activator</keyword>
<dbReference type="SMART" id="SM00342">
    <property type="entry name" value="HTH_ARAC"/>
    <property type="match status" value="1"/>
</dbReference>